<dbReference type="GO" id="GO:0008171">
    <property type="term" value="F:O-methyltransferase activity"/>
    <property type="evidence" value="ECO:0007669"/>
    <property type="project" value="InterPro"/>
</dbReference>
<evidence type="ECO:0000313" key="6">
    <source>
        <dbReference type="Proteomes" id="UP001215280"/>
    </source>
</evidence>
<evidence type="ECO:0000256" key="2">
    <source>
        <dbReference type="ARBA" id="ARBA00022679"/>
    </source>
</evidence>
<dbReference type="Pfam" id="PF00891">
    <property type="entry name" value="Methyltransf_2"/>
    <property type="match status" value="1"/>
</dbReference>
<dbReference type="InterPro" id="IPR036388">
    <property type="entry name" value="WH-like_DNA-bd_sf"/>
</dbReference>
<organism evidence="5 6">
    <name type="scientific">Mycena maculata</name>
    <dbReference type="NCBI Taxonomy" id="230809"/>
    <lineage>
        <taxon>Eukaryota</taxon>
        <taxon>Fungi</taxon>
        <taxon>Dikarya</taxon>
        <taxon>Basidiomycota</taxon>
        <taxon>Agaricomycotina</taxon>
        <taxon>Agaricomycetes</taxon>
        <taxon>Agaricomycetidae</taxon>
        <taxon>Agaricales</taxon>
        <taxon>Marasmiineae</taxon>
        <taxon>Mycenaceae</taxon>
        <taxon>Mycena</taxon>
    </lineage>
</organism>
<dbReference type="PROSITE" id="PS50890">
    <property type="entry name" value="PUA"/>
    <property type="match status" value="1"/>
</dbReference>
<proteinExistence type="predicted"/>
<dbReference type="EMBL" id="JARJLG010000002">
    <property type="protein sequence ID" value="KAJ7783463.1"/>
    <property type="molecule type" value="Genomic_DNA"/>
</dbReference>
<name>A0AAD7KE26_9AGAR</name>
<reference evidence="5" key="1">
    <citation type="submission" date="2023-03" db="EMBL/GenBank/DDBJ databases">
        <title>Massive genome expansion in bonnet fungi (Mycena s.s.) driven by repeated elements and novel gene families across ecological guilds.</title>
        <authorList>
            <consortium name="Lawrence Berkeley National Laboratory"/>
            <person name="Harder C.B."/>
            <person name="Miyauchi S."/>
            <person name="Viragh M."/>
            <person name="Kuo A."/>
            <person name="Thoen E."/>
            <person name="Andreopoulos B."/>
            <person name="Lu D."/>
            <person name="Skrede I."/>
            <person name="Drula E."/>
            <person name="Henrissat B."/>
            <person name="Morin E."/>
            <person name="Kohler A."/>
            <person name="Barry K."/>
            <person name="LaButti K."/>
            <person name="Morin E."/>
            <person name="Salamov A."/>
            <person name="Lipzen A."/>
            <person name="Mereny Z."/>
            <person name="Hegedus B."/>
            <person name="Baldrian P."/>
            <person name="Stursova M."/>
            <person name="Weitz H."/>
            <person name="Taylor A."/>
            <person name="Grigoriev I.V."/>
            <person name="Nagy L.G."/>
            <person name="Martin F."/>
            <person name="Kauserud H."/>
        </authorList>
    </citation>
    <scope>NUCLEOTIDE SEQUENCE</scope>
    <source>
        <strain evidence="5">CBHHK188m</strain>
    </source>
</reference>
<dbReference type="GO" id="GO:0032259">
    <property type="term" value="P:methylation"/>
    <property type="evidence" value="ECO:0007669"/>
    <property type="project" value="UniProtKB-KW"/>
</dbReference>
<dbReference type="InterPro" id="IPR016461">
    <property type="entry name" value="COMT-like"/>
</dbReference>
<dbReference type="Gene3D" id="1.10.10.10">
    <property type="entry name" value="Winged helix-like DNA-binding domain superfamily/Winged helix DNA-binding domain"/>
    <property type="match status" value="1"/>
</dbReference>
<dbReference type="Gene3D" id="3.40.50.150">
    <property type="entry name" value="Vaccinia Virus protein VP39"/>
    <property type="match status" value="1"/>
</dbReference>
<dbReference type="PANTHER" id="PTHR43712:SF2">
    <property type="entry name" value="O-METHYLTRANSFERASE CICE"/>
    <property type="match status" value="1"/>
</dbReference>
<dbReference type="SUPFAM" id="SSF53335">
    <property type="entry name" value="S-adenosyl-L-methionine-dependent methyltransferases"/>
    <property type="match status" value="1"/>
</dbReference>
<evidence type="ECO:0000259" key="4">
    <source>
        <dbReference type="Pfam" id="PF00891"/>
    </source>
</evidence>
<dbReference type="PANTHER" id="PTHR43712">
    <property type="entry name" value="PUTATIVE (AFU_ORTHOLOGUE AFUA_4G14580)-RELATED"/>
    <property type="match status" value="1"/>
</dbReference>
<protein>
    <submittedName>
        <fullName evidence="5">S-adenosyl-L-methionine-dependent methyltransferase</fullName>
    </submittedName>
</protein>
<evidence type="ECO:0000313" key="5">
    <source>
        <dbReference type="EMBL" id="KAJ7783463.1"/>
    </source>
</evidence>
<accession>A0AAD7KE26</accession>
<keyword evidence="1 5" id="KW-0489">Methyltransferase</keyword>
<sequence>MASTLITLAEIVLSSVRDLQRICSDKGYAVPTLHDVFSSESEAFRTDSDACYSAKLAASAAMQLSSTLLPPSLTLYHGGAGHYTSAALRVVIECHVAEILREAVLNGKQGLHAKKIDAFTGVDSVKLGRSLRLLATQLIFRESEPDVFANNRISCLLDSAKPVEQILADRFHKYDGTGGFCGFLEDLTTVSHKTSTCVWENMKDPITGHSVKLNHAPFQRAFRTQSTYFEWQKGKEQRYIRHRFNISMQGMASMRPANTILTAFDWQSLAPNSIVVDVGGGLATSAAQISQIKLVVQDLPAIVDQCKSELSSSHPDLLESSRIDHDFFDAQPIRNASVFMMKQIIHDWSDERCLVIVDTVLSYALTGSLGLNDSRTQRKAPAPLLSNFGPANDLHAIMNGQERTLGQLTDILHRTGWRIMRVNADGDYHQPVIAVAV</sequence>
<keyword evidence="3" id="KW-0949">S-adenosyl-L-methionine</keyword>
<gene>
    <name evidence="5" type="ORF">DFH07DRAFT_864480</name>
</gene>
<comment type="caution">
    <text evidence="5">The sequence shown here is derived from an EMBL/GenBank/DDBJ whole genome shotgun (WGS) entry which is preliminary data.</text>
</comment>
<feature type="domain" description="O-methyltransferase C-terminal" evidence="4">
    <location>
        <begin position="199"/>
        <end position="417"/>
    </location>
</feature>
<dbReference type="InterPro" id="IPR001077">
    <property type="entry name" value="COMT_C"/>
</dbReference>
<keyword evidence="6" id="KW-1185">Reference proteome</keyword>
<keyword evidence="2" id="KW-0808">Transferase</keyword>
<dbReference type="InterPro" id="IPR036390">
    <property type="entry name" value="WH_DNA-bd_sf"/>
</dbReference>
<dbReference type="Proteomes" id="UP001215280">
    <property type="component" value="Unassembled WGS sequence"/>
</dbReference>
<dbReference type="InterPro" id="IPR029063">
    <property type="entry name" value="SAM-dependent_MTases_sf"/>
</dbReference>
<evidence type="ECO:0000256" key="3">
    <source>
        <dbReference type="ARBA" id="ARBA00022691"/>
    </source>
</evidence>
<dbReference type="PROSITE" id="PS51683">
    <property type="entry name" value="SAM_OMT_II"/>
    <property type="match status" value="1"/>
</dbReference>
<evidence type="ECO:0000256" key="1">
    <source>
        <dbReference type="ARBA" id="ARBA00022603"/>
    </source>
</evidence>
<dbReference type="SUPFAM" id="SSF46785">
    <property type="entry name" value="Winged helix' DNA-binding domain"/>
    <property type="match status" value="1"/>
</dbReference>
<dbReference type="AlphaFoldDB" id="A0AAD7KE26"/>